<dbReference type="InterPro" id="IPR036397">
    <property type="entry name" value="RNaseH_sf"/>
</dbReference>
<evidence type="ECO:0000313" key="2">
    <source>
        <dbReference type="EMBL" id="CAF4574791.1"/>
    </source>
</evidence>
<dbReference type="Gene3D" id="3.30.420.10">
    <property type="entry name" value="Ribonuclease H-like superfamily/Ribonuclease H"/>
    <property type="match status" value="1"/>
</dbReference>
<dbReference type="AlphaFoldDB" id="A0A8S2YSK9"/>
<dbReference type="InterPro" id="IPR052160">
    <property type="entry name" value="Gypsy_RT_Integrase-like"/>
</dbReference>
<feature type="domain" description="Integrase zinc-binding" evidence="1">
    <location>
        <begin position="117"/>
        <end position="174"/>
    </location>
</feature>
<feature type="non-terminal residue" evidence="2">
    <location>
        <position position="225"/>
    </location>
</feature>
<dbReference type="Proteomes" id="UP000681722">
    <property type="component" value="Unassembled WGS sequence"/>
</dbReference>
<sequence length="225" mass="25669">MCSNPSGSLTANALVAVMTRSASRKQQQQLPQTTTIHQLPIPADSSPTIVLDKSPFTADCFDIQKLKEEQDKDPKIQKKIKALEKNPNMDGYSIEKGILHKLVSRSHATTKQKLPYIPSSMLPALFRAFHDDPLAGHFSVNRTYHKLQCRYWWPEMKNSIENYIKSCLKCRQFNISRQKKSGKLCPIPPPSGPFEFIGMDFCGPFQSTPNDNKYVLVITDYYSRW</sequence>
<comment type="caution">
    <text evidence="2">The sequence shown here is derived from an EMBL/GenBank/DDBJ whole genome shotgun (WGS) entry which is preliminary data.</text>
</comment>
<dbReference type="FunFam" id="1.10.340.70:FF:000001">
    <property type="entry name" value="Retrovirus-related Pol polyprotein from transposon gypsy-like Protein"/>
    <property type="match status" value="1"/>
</dbReference>
<dbReference type="GO" id="GO:0003676">
    <property type="term" value="F:nucleic acid binding"/>
    <property type="evidence" value="ECO:0007669"/>
    <property type="project" value="InterPro"/>
</dbReference>
<dbReference type="Pfam" id="PF17921">
    <property type="entry name" value="Integrase_H2C2"/>
    <property type="match status" value="1"/>
</dbReference>
<organism evidence="2 3">
    <name type="scientific">Didymodactylos carnosus</name>
    <dbReference type="NCBI Taxonomy" id="1234261"/>
    <lineage>
        <taxon>Eukaryota</taxon>
        <taxon>Metazoa</taxon>
        <taxon>Spiralia</taxon>
        <taxon>Gnathifera</taxon>
        <taxon>Rotifera</taxon>
        <taxon>Eurotatoria</taxon>
        <taxon>Bdelloidea</taxon>
        <taxon>Philodinida</taxon>
        <taxon>Philodinidae</taxon>
        <taxon>Didymodactylos</taxon>
    </lineage>
</organism>
<reference evidence="2" key="1">
    <citation type="submission" date="2021-02" db="EMBL/GenBank/DDBJ databases">
        <authorList>
            <person name="Nowell W R."/>
        </authorList>
    </citation>
    <scope>NUCLEOTIDE SEQUENCE</scope>
</reference>
<gene>
    <name evidence="2" type="ORF">SRO942_LOCUS47910</name>
</gene>
<dbReference type="InterPro" id="IPR012337">
    <property type="entry name" value="RNaseH-like_sf"/>
</dbReference>
<name>A0A8S2YSK9_9BILA</name>
<accession>A0A8S2YSK9</accession>
<evidence type="ECO:0000259" key="1">
    <source>
        <dbReference type="Pfam" id="PF17921"/>
    </source>
</evidence>
<dbReference type="OrthoDB" id="425619at2759"/>
<dbReference type="Gene3D" id="1.10.340.70">
    <property type="match status" value="1"/>
</dbReference>
<dbReference type="InterPro" id="IPR041588">
    <property type="entry name" value="Integrase_H2C2"/>
</dbReference>
<dbReference type="SUPFAM" id="SSF53098">
    <property type="entry name" value="Ribonuclease H-like"/>
    <property type="match status" value="1"/>
</dbReference>
<dbReference type="EMBL" id="CAJOBC010121147">
    <property type="protein sequence ID" value="CAF4574791.1"/>
    <property type="molecule type" value="Genomic_DNA"/>
</dbReference>
<protein>
    <recommendedName>
        <fullName evidence="1">Integrase zinc-binding domain-containing protein</fullName>
    </recommendedName>
</protein>
<dbReference type="PANTHER" id="PTHR47266">
    <property type="entry name" value="ENDONUCLEASE-RELATED"/>
    <property type="match status" value="1"/>
</dbReference>
<proteinExistence type="predicted"/>
<evidence type="ECO:0000313" key="3">
    <source>
        <dbReference type="Proteomes" id="UP000681722"/>
    </source>
</evidence>